<dbReference type="Gene3D" id="3.30.360.10">
    <property type="entry name" value="Dihydrodipicolinate Reductase, domain 2"/>
    <property type="match status" value="1"/>
</dbReference>
<evidence type="ECO:0000256" key="5">
    <source>
        <dbReference type="ARBA" id="ARBA00023002"/>
    </source>
</evidence>
<evidence type="ECO:0000256" key="3">
    <source>
        <dbReference type="ARBA" id="ARBA00022605"/>
    </source>
</evidence>
<dbReference type="InterPro" id="IPR000706">
    <property type="entry name" value="AGPR_type-1"/>
</dbReference>
<evidence type="ECO:0000256" key="1">
    <source>
        <dbReference type="ARBA" id="ARBA00004862"/>
    </source>
</evidence>
<dbReference type="RefSeq" id="WP_092754250.1">
    <property type="nucleotide sequence ID" value="NZ_FOCG01000001.1"/>
</dbReference>
<evidence type="ECO:0000256" key="2">
    <source>
        <dbReference type="ARBA" id="ARBA00022571"/>
    </source>
</evidence>
<sequence>MGIKVGIIGATGYAGVELVRLLLNHPQAELAAVGSVSFEGKPISEIYPNLAGIFEAVLTSDEQVIEKSEVIFASLPHGLSEKYAASCAEQGKVFIDLGADFRLWAEEDYKQWYGLEYHDLTLHQNAVYALPELYREQIKGKTILGNPGCYPTSIGLGLYPALKSGLLDTKSIIIDAKSGVTGAGRGLSQTTHYPDCNEAFSPYKIADHRHTPEIEQTLGDIAGERVTVTFVPHLLPVNRGIVSTIYGTLKKDITLDEVFDLYKSTYKEEQFVRICPKGTAANLKNVRLSNYCDISLHLDERTNRLIVVSAIDNMGKGAAGQAIQNMNIVCGLSENTGLNSVPPCF</sequence>
<comment type="subcellular location">
    <subcellularLocation>
        <location evidence="7">Cytoplasm</location>
    </subcellularLocation>
</comment>
<dbReference type="PANTHER" id="PTHR32338">
    <property type="entry name" value="N-ACETYL-GAMMA-GLUTAMYL-PHOSPHATE REDUCTASE, CHLOROPLASTIC-RELATED-RELATED"/>
    <property type="match status" value="1"/>
</dbReference>
<dbReference type="GO" id="GO:0005737">
    <property type="term" value="C:cytoplasm"/>
    <property type="evidence" value="ECO:0007669"/>
    <property type="project" value="UniProtKB-SubCell"/>
</dbReference>
<feature type="active site" evidence="7 8">
    <location>
        <position position="149"/>
    </location>
</feature>
<dbReference type="OrthoDB" id="9801289at2"/>
<keyword evidence="2 7" id="KW-0055">Arginine biosynthesis</keyword>
<protein>
    <recommendedName>
        <fullName evidence="7">N-acetyl-gamma-glutamyl-phosphate reductase</fullName>
        <shortName evidence="7">AGPR</shortName>
        <ecNumber evidence="7">1.2.1.38</ecNumber>
    </recommendedName>
    <alternativeName>
        <fullName evidence="7">N-acetyl-glutamate semialdehyde dehydrogenase</fullName>
        <shortName evidence="7">NAGSA dehydrogenase</shortName>
    </alternativeName>
</protein>
<dbReference type="STRING" id="474960.SAMN05216180_2065"/>
<organism evidence="10 11">
    <name type="scientific">Hydrogenoanaerobacterium saccharovorans</name>
    <dbReference type="NCBI Taxonomy" id="474960"/>
    <lineage>
        <taxon>Bacteria</taxon>
        <taxon>Bacillati</taxon>
        <taxon>Bacillota</taxon>
        <taxon>Clostridia</taxon>
        <taxon>Eubacteriales</taxon>
        <taxon>Oscillospiraceae</taxon>
        <taxon>Hydrogenoanaerobacterium</taxon>
    </lineage>
</organism>
<evidence type="ECO:0000259" key="9">
    <source>
        <dbReference type="SMART" id="SM00859"/>
    </source>
</evidence>
<dbReference type="Pfam" id="PF22698">
    <property type="entry name" value="Semialdhyde_dhC_1"/>
    <property type="match status" value="1"/>
</dbReference>
<evidence type="ECO:0000256" key="7">
    <source>
        <dbReference type="HAMAP-Rule" id="MF_00150"/>
    </source>
</evidence>
<dbReference type="UniPathway" id="UPA00068">
    <property type="reaction ID" value="UER00108"/>
</dbReference>
<dbReference type="GO" id="GO:0006526">
    <property type="term" value="P:L-arginine biosynthetic process"/>
    <property type="evidence" value="ECO:0007669"/>
    <property type="project" value="UniProtKB-UniRule"/>
</dbReference>
<comment type="function">
    <text evidence="7">Catalyzes the NADPH-dependent reduction of N-acetyl-5-glutamyl phosphate to yield N-acetyl-L-glutamate 5-semialdehyde.</text>
</comment>
<name>A0A1H8BS90_9FIRM</name>
<keyword evidence="3 7" id="KW-0028">Amino-acid biosynthesis</keyword>
<dbReference type="InterPro" id="IPR050085">
    <property type="entry name" value="AGPR"/>
</dbReference>
<dbReference type="PROSITE" id="PS01224">
    <property type="entry name" value="ARGC"/>
    <property type="match status" value="1"/>
</dbReference>
<dbReference type="HAMAP" id="MF_00150">
    <property type="entry name" value="ArgC_type1"/>
    <property type="match status" value="1"/>
</dbReference>
<dbReference type="AlphaFoldDB" id="A0A1H8BS90"/>
<comment type="pathway">
    <text evidence="1 7">Amino-acid biosynthesis; L-arginine biosynthesis; N(2)-acetyl-L-ornithine from L-glutamate: step 3/4.</text>
</comment>
<keyword evidence="4 7" id="KW-0521">NADP</keyword>
<proteinExistence type="inferred from homology"/>
<feature type="domain" description="Semialdehyde dehydrogenase NAD-binding" evidence="9">
    <location>
        <begin position="4"/>
        <end position="141"/>
    </location>
</feature>
<dbReference type="PANTHER" id="PTHR32338:SF10">
    <property type="entry name" value="N-ACETYL-GAMMA-GLUTAMYL-PHOSPHATE REDUCTASE, CHLOROPLASTIC-RELATED"/>
    <property type="match status" value="1"/>
</dbReference>
<evidence type="ECO:0000313" key="10">
    <source>
        <dbReference type="EMBL" id="SEM85642.1"/>
    </source>
</evidence>
<keyword evidence="7" id="KW-0963">Cytoplasm</keyword>
<comment type="catalytic activity">
    <reaction evidence="6 7">
        <text>N-acetyl-L-glutamate 5-semialdehyde + phosphate + NADP(+) = N-acetyl-L-glutamyl 5-phosphate + NADPH + H(+)</text>
        <dbReference type="Rhea" id="RHEA:21588"/>
        <dbReference type="ChEBI" id="CHEBI:15378"/>
        <dbReference type="ChEBI" id="CHEBI:29123"/>
        <dbReference type="ChEBI" id="CHEBI:43474"/>
        <dbReference type="ChEBI" id="CHEBI:57783"/>
        <dbReference type="ChEBI" id="CHEBI:57936"/>
        <dbReference type="ChEBI" id="CHEBI:58349"/>
        <dbReference type="EC" id="1.2.1.38"/>
    </reaction>
</comment>
<dbReference type="EMBL" id="FOCG01000001">
    <property type="protein sequence ID" value="SEM85642.1"/>
    <property type="molecule type" value="Genomic_DNA"/>
</dbReference>
<dbReference type="GO" id="GO:0070401">
    <property type="term" value="F:NADP+ binding"/>
    <property type="evidence" value="ECO:0007669"/>
    <property type="project" value="InterPro"/>
</dbReference>
<gene>
    <name evidence="7" type="primary">argC</name>
    <name evidence="10" type="ORF">SAMN05216180_2065</name>
</gene>
<dbReference type="Gene3D" id="3.40.50.720">
    <property type="entry name" value="NAD(P)-binding Rossmann-like Domain"/>
    <property type="match status" value="1"/>
</dbReference>
<dbReference type="CDD" id="cd23934">
    <property type="entry name" value="AGPR_1_C"/>
    <property type="match status" value="1"/>
</dbReference>
<dbReference type="SMART" id="SM00859">
    <property type="entry name" value="Semialdhyde_dh"/>
    <property type="match status" value="1"/>
</dbReference>
<dbReference type="Pfam" id="PF01118">
    <property type="entry name" value="Semialdhyde_dh"/>
    <property type="match status" value="1"/>
</dbReference>
<keyword evidence="5 7" id="KW-0560">Oxidoreductase</keyword>
<comment type="similarity">
    <text evidence="7">Belongs to the NAGSA dehydrogenase family. Type 1 subfamily.</text>
</comment>
<reference evidence="10 11" key="1">
    <citation type="submission" date="2016-10" db="EMBL/GenBank/DDBJ databases">
        <authorList>
            <person name="de Groot N.N."/>
        </authorList>
    </citation>
    <scope>NUCLEOTIDE SEQUENCE [LARGE SCALE GENOMIC DNA]</scope>
    <source>
        <strain evidence="10 11">CGMCC 1.5070</strain>
    </source>
</reference>
<keyword evidence="11" id="KW-1185">Reference proteome</keyword>
<dbReference type="InterPro" id="IPR058924">
    <property type="entry name" value="AGPR_dimerisation_dom"/>
</dbReference>
<evidence type="ECO:0000256" key="6">
    <source>
        <dbReference type="ARBA" id="ARBA00050557"/>
    </source>
</evidence>
<dbReference type="SUPFAM" id="SSF51735">
    <property type="entry name" value="NAD(P)-binding Rossmann-fold domains"/>
    <property type="match status" value="1"/>
</dbReference>
<dbReference type="SUPFAM" id="SSF55347">
    <property type="entry name" value="Glyceraldehyde-3-phosphate dehydrogenase-like, C-terminal domain"/>
    <property type="match status" value="1"/>
</dbReference>
<dbReference type="NCBIfam" id="TIGR01850">
    <property type="entry name" value="argC"/>
    <property type="match status" value="1"/>
</dbReference>
<dbReference type="InterPro" id="IPR023013">
    <property type="entry name" value="AGPR_AS"/>
</dbReference>
<evidence type="ECO:0000256" key="8">
    <source>
        <dbReference type="PROSITE-ProRule" id="PRU10010"/>
    </source>
</evidence>
<dbReference type="GO" id="GO:0051287">
    <property type="term" value="F:NAD binding"/>
    <property type="evidence" value="ECO:0007669"/>
    <property type="project" value="InterPro"/>
</dbReference>
<evidence type="ECO:0000256" key="4">
    <source>
        <dbReference type="ARBA" id="ARBA00022857"/>
    </source>
</evidence>
<evidence type="ECO:0000313" key="11">
    <source>
        <dbReference type="Proteomes" id="UP000199158"/>
    </source>
</evidence>
<dbReference type="CDD" id="cd17895">
    <property type="entry name" value="AGPR_1_N"/>
    <property type="match status" value="1"/>
</dbReference>
<dbReference type="Proteomes" id="UP000199158">
    <property type="component" value="Unassembled WGS sequence"/>
</dbReference>
<dbReference type="InterPro" id="IPR036291">
    <property type="entry name" value="NAD(P)-bd_dom_sf"/>
</dbReference>
<dbReference type="EC" id="1.2.1.38" evidence="7"/>
<dbReference type="GO" id="GO:0003942">
    <property type="term" value="F:N-acetyl-gamma-glutamyl-phosphate reductase activity"/>
    <property type="evidence" value="ECO:0007669"/>
    <property type="project" value="UniProtKB-UniRule"/>
</dbReference>
<accession>A0A1H8BS90</accession>
<dbReference type="FunFam" id="3.30.360.10:FF:000014">
    <property type="entry name" value="N-acetyl-gamma-glutamyl-phosphate reductase"/>
    <property type="match status" value="1"/>
</dbReference>
<dbReference type="InterPro" id="IPR000534">
    <property type="entry name" value="Semialdehyde_DH_NAD-bd"/>
</dbReference>